<dbReference type="Pfam" id="PF05631">
    <property type="entry name" value="MFS_5"/>
    <property type="match status" value="1"/>
</dbReference>
<feature type="transmembrane region" description="Helical" evidence="13">
    <location>
        <begin position="658"/>
        <end position="676"/>
    </location>
</feature>
<gene>
    <name evidence="15" type="ORF">SeMB42_g02584</name>
</gene>
<dbReference type="Gene3D" id="1.10.3430.10">
    <property type="entry name" value="Ammonium transporter AmtB like domains"/>
    <property type="match status" value="1"/>
</dbReference>
<feature type="transmembrane region" description="Helical" evidence="13">
    <location>
        <begin position="688"/>
        <end position="706"/>
    </location>
</feature>
<keyword evidence="16" id="KW-1185">Reference proteome</keyword>
<dbReference type="InterPro" id="IPR029020">
    <property type="entry name" value="Ammonium/urea_transptr"/>
</dbReference>
<dbReference type="InterPro" id="IPR008509">
    <property type="entry name" value="MOT2/MFSD5"/>
</dbReference>
<evidence type="ECO:0000256" key="3">
    <source>
        <dbReference type="ARBA" id="ARBA00021242"/>
    </source>
</evidence>
<dbReference type="GO" id="GO:0005886">
    <property type="term" value="C:plasma membrane"/>
    <property type="evidence" value="ECO:0007669"/>
    <property type="project" value="UniProtKB-SubCell"/>
</dbReference>
<organism evidence="15 16">
    <name type="scientific">Synchytrium endobioticum</name>
    <dbReference type="NCBI Taxonomy" id="286115"/>
    <lineage>
        <taxon>Eukaryota</taxon>
        <taxon>Fungi</taxon>
        <taxon>Fungi incertae sedis</taxon>
        <taxon>Chytridiomycota</taxon>
        <taxon>Chytridiomycota incertae sedis</taxon>
        <taxon>Chytridiomycetes</taxon>
        <taxon>Synchytriales</taxon>
        <taxon>Synchytriaceae</taxon>
        <taxon>Synchytrium</taxon>
    </lineage>
</organism>
<evidence type="ECO:0000259" key="14">
    <source>
        <dbReference type="Pfam" id="PF00909"/>
    </source>
</evidence>
<protein>
    <recommendedName>
        <fullName evidence="3">Molybdate-anion transporter</fullName>
    </recommendedName>
    <alternativeName>
        <fullName evidence="10">Major facilitator superfamily domain-containing protein 5</fullName>
    </alternativeName>
    <alternativeName>
        <fullName evidence="11">Molybdate transporter 2 homolog</fullName>
    </alternativeName>
</protein>
<feature type="transmembrane region" description="Helical" evidence="13">
    <location>
        <begin position="85"/>
        <end position="104"/>
    </location>
</feature>
<comment type="function">
    <text evidence="1">Mediates high-affinity intracellular uptake of the rare oligo-element molybdenum.</text>
</comment>
<dbReference type="Proteomes" id="UP000317494">
    <property type="component" value="Unassembled WGS sequence"/>
</dbReference>
<accession>A0A507DD76</accession>
<evidence type="ECO:0000256" key="7">
    <source>
        <dbReference type="ARBA" id="ARBA00022989"/>
    </source>
</evidence>
<feature type="transmembrane region" description="Helical" evidence="13">
    <location>
        <begin position="288"/>
        <end position="307"/>
    </location>
</feature>
<dbReference type="SUPFAM" id="SSF103473">
    <property type="entry name" value="MFS general substrate transporter"/>
    <property type="match status" value="1"/>
</dbReference>
<dbReference type="GO" id="GO:0015098">
    <property type="term" value="F:molybdate ion transmembrane transporter activity"/>
    <property type="evidence" value="ECO:0007669"/>
    <property type="project" value="InterPro"/>
</dbReference>
<evidence type="ECO:0000256" key="13">
    <source>
        <dbReference type="SAM" id="Phobius"/>
    </source>
</evidence>
<keyword evidence="9 13" id="KW-0472">Membrane</keyword>
<evidence type="ECO:0000256" key="6">
    <source>
        <dbReference type="ARBA" id="ARBA00022692"/>
    </source>
</evidence>
<keyword evidence="5" id="KW-1003">Cell membrane</keyword>
<evidence type="ECO:0000256" key="11">
    <source>
        <dbReference type="ARBA" id="ARBA00032555"/>
    </source>
</evidence>
<feature type="transmembrane region" description="Helical" evidence="13">
    <location>
        <begin position="380"/>
        <end position="402"/>
    </location>
</feature>
<dbReference type="GO" id="GO:0008519">
    <property type="term" value="F:ammonium channel activity"/>
    <property type="evidence" value="ECO:0007669"/>
    <property type="project" value="InterPro"/>
</dbReference>
<comment type="subcellular location">
    <subcellularLocation>
        <location evidence="2">Cell membrane</location>
        <topology evidence="2">Multi-pass membrane protein</topology>
    </subcellularLocation>
</comment>
<dbReference type="Pfam" id="PF00909">
    <property type="entry name" value="Ammonium_transp"/>
    <property type="match status" value="1"/>
</dbReference>
<feature type="transmembrane region" description="Helical" evidence="13">
    <location>
        <begin position="233"/>
        <end position="254"/>
    </location>
</feature>
<dbReference type="SUPFAM" id="SSF111352">
    <property type="entry name" value="Ammonium transporter"/>
    <property type="match status" value="1"/>
</dbReference>
<feature type="region of interest" description="Disordered" evidence="12">
    <location>
        <begin position="954"/>
        <end position="1069"/>
    </location>
</feature>
<evidence type="ECO:0000256" key="10">
    <source>
        <dbReference type="ARBA" id="ARBA00030646"/>
    </source>
</evidence>
<keyword evidence="6 13" id="KW-0812">Transmembrane</keyword>
<dbReference type="Gene3D" id="1.20.1250.20">
    <property type="entry name" value="MFS general substrate transporter like domains"/>
    <property type="match status" value="1"/>
</dbReference>
<feature type="transmembrane region" description="Helical" evidence="13">
    <location>
        <begin position="116"/>
        <end position="134"/>
    </location>
</feature>
<feature type="transmembrane region" description="Helical" evidence="13">
    <location>
        <begin position="204"/>
        <end position="227"/>
    </location>
</feature>
<feature type="compositionally biased region" description="Polar residues" evidence="12">
    <location>
        <begin position="1027"/>
        <end position="1044"/>
    </location>
</feature>
<evidence type="ECO:0000256" key="5">
    <source>
        <dbReference type="ARBA" id="ARBA00022475"/>
    </source>
</evidence>
<feature type="transmembrane region" description="Helical" evidence="13">
    <location>
        <begin position="170"/>
        <end position="192"/>
    </location>
</feature>
<dbReference type="AlphaFoldDB" id="A0A507DD76"/>
<feature type="transmembrane region" description="Helical" evidence="13">
    <location>
        <begin position="588"/>
        <end position="609"/>
    </location>
</feature>
<keyword evidence="7 13" id="KW-1133">Transmembrane helix</keyword>
<keyword evidence="8" id="KW-0406">Ion transport</keyword>
<feature type="region of interest" description="Disordered" evidence="12">
    <location>
        <begin position="32"/>
        <end position="64"/>
    </location>
</feature>
<feature type="compositionally biased region" description="Low complexity" evidence="12">
    <location>
        <begin position="954"/>
        <end position="966"/>
    </location>
</feature>
<dbReference type="EMBL" id="QEAN01000081">
    <property type="protein sequence ID" value="TPX49554.1"/>
    <property type="molecule type" value="Genomic_DNA"/>
</dbReference>
<feature type="transmembrane region" description="Helical" evidence="13">
    <location>
        <begin position="356"/>
        <end position="374"/>
    </location>
</feature>
<dbReference type="GO" id="GO:0006811">
    <property type="term" value="P:monoatomic ion transport"/>
    <property type="evidence" value="ECO:0007669"/>
    <property type="project" value="UniProtKB-KW"/>
</dbReference>
<dbReference type="CDD" id="cd17487">
    <property type="entry name" value="MFS_MFSD5_like"/>
    <property type="match status" value="1"/>
</dbReference>
<comment type="caution">
    <text evidence="15">The sequence shown here is derived from an EMBL/GenBank/DDBJ whole genome shotgun (WGS) entry which is preliminary data.</text>
</comment>
<feature type="compositionally biased region" description="Polar residues" evidence="12">
    <location>
        <begin position="1055"/>
        <end position="1069"/>
    </location>
</feature>
<feature type="domain" description="Ammonium transporter AmtB-like" evidence="14">
    <location>
        <begin position="520"/>
        <end position="901"/>
    </location>
</feature>
<evidence type="ECO:0000256" key="9">
    <source>
        <dbReference type="ARBA" id="ARBA00023136"/>
    </source>
</evidence>
<proteinExistence type="predicted"/>
<keyword evidence="4" id="KW-0813">Transport</keyword>
<evidence type="ECO:0000256" key="1">
    <source>
        <dbReference type="ARBA" id="ARBA00003019"/>
    </source>
</evidence>
<reference evidence="15 16" key="1">
    <citation type="journal article" date="2019" name="Sci. Rep.">
        <title>Comparative genomics of chytrid fungi reveal insights into the obligate biotrophic and pathogenic lifestyle of Synchytrium endobioticum.</title>
        <authorList>
            <person name="van de Vossenberg B.T.L.H."/>
            <person name="Warris S."/>
            <person name="Nguyen H.D.T."/>
            <person name="van Gent-Pelzer M.P.E."/>
            <person name="Joly D.L."/>
            <person name="van de Geest H.C."/>
            <person name="Bonants P.J.M."/>
            <person name="Smith D.S."/>
            <person name="Levesque C.A."/>
            <person name="van der Lee T.A.J."/>
        </authorList>
    </citation>
    <scope>NUCLEOTIDE SEQUENCE [LARGE SCALE GENOMIC DNA]</scope>
    <source>
        <strain evidence="15 16">MB42</strain>
    </source>
</reference>
<feature type="transmembrane region" description="Helical" evidence="13">
    <location>
        <begin position="12"/>
        <end position="29"/>
    </location>
</feature>
<feature type="compositionally biased region" description="Polar residues" evidence="12">
    <location>
        <begin position="44"/>
        <end position="64"/>
    </location>
</feature>
<feature type="transmembrane region" description="Helical" evidence="13">
    <location>
        <begin position="848"/>
        <end position="874"/>
    </location>
</feature>
<dbReference type="PANTHER" id="PTHR23516:SF1">
    <property type="entry name" value="MOLYBDATE-ANION TRANSPORTER"/>
    <property type="match status" value="1"/>
</dbReference>
<feature type="transmembrane region" description="Helical" evidence="13">
    <location>
        <begin position="440"/>
        <end position="457"/>
    </location>
</feature>
<dbReference type="PANTHER" id="PTHR23516">
    <property type="entry name" value="SAM (S-ADENOSYL METHIONINE) TRANSPORTER"/>
    <property type="match status" value="1"/>
</dbReference>
<feature type="transmembrane region" description="Helical" evidence="13">
    <location>
        <begin position="616"/>
        <end position="638"/>
    </location>
</feature>
<dbReference type="InterPro" id="IPR024041">
    <property type="entry name" value="NH4_transpt_AmtB-like_dom"/>
</dbReference>
<feature type="transmembrane region" description="Helical" evidence="13">
    <location>
        <begin position="414"/>
        <end position="434"/>
    </location>
</feature>
<feature type="transmembrane region" description="Helical" evidence="13">
    <location>
        <begin position="549"/>
        <end position="568"/>
    </location>
</feature>
<feature type="transmembrane region" description="Helical" evidence="13">
    <location>
        <begin position="327"/>
        <end position="349"/>
    </location>
</feature>
<dbReference type="VEuPathDB" id="FungiDB:SeMB42_g02584"/>
<evidence type="ECO:0000256" key="8">
    <source>
        <dbReference type="ARBA" id="ARBA00023065"/>
    </source>
</evidence>
<name>A0A507DD76_9FUNG</name>
<evidence type="ECO:0000256" key="2">
    <source>
        <dbReference type="ARBA" id="ARBA00004651"/>
    </source>
</evidence>
<evidence type="ECO:0000313" key="15">
    <source>
        <dbReference type="EMBL" id="TPX49554.1"/>
    </source>
</evidence>
<evidence type="ECO:0000256" key="12">
    <source>
        <dbReference type="SAM" id="MobiDB-lite"/>
    </source>
</evidence>
<feature type="transmembrane region" description="Helical" evidence="13">
    <location>
        <begin position="807"/>
        <end position="828"/>
    </location>
</feature>
<feature type="transmembrane region" description="Helical" evidence="13">
    <location>
        <begin position="718"/>
        <end position="739"/>
    </location>
</feature>
<dbReference type="InterPro" id="IPR036259">
    <property type="entry name" value="MFS_trans_sf"/>
</dbReference>
<evidence type="ECO:0000256" key="4">
    <source>
        <dbReference type="ARBA" id="ARBA00022448"/>
    </source>
</evidence>
<sequence>MLSSESSPPFYSKSFFFLVVICLLLSYYFKESGPSPTPAERTDSASTLDDTDEPQNATAAASSKPATRGIKCESSPFTKFKFNYLAVYAVVILSDWLQGPYIYALYKSYGYELDDIAILFVVGFLSSAVFGTVIGSIADTFGRKRMCLVFCLLYSISCLTKLSSNFNILLLGRLTAGISTSLLFSVFEAWMVSEHFSRGFSSNLLGDIFSWSTFVNGLIAIISGLMANFAVSIAGFVAPFMVAIGCLIVAAVAVTTSWNENYGETKQAHSKHLTIVDAVKVIRNDFNILAIGTIQSLFESAMYSFVFLYPPVLEAAAGPNVELPYGFIFASFMVAIMIGSVIFRALLAADYTHEQIARLTLGLAVVSFIIPVLRPDNQFILFWAFNVFEFCCGLYFPTIGTLRGKLVPEEIRATIMNVFRVPLNLIVVLVLLKVDSLPKSTVFSICAFLMSIALYFASKFHHTHRHWQLYKLINCNIYRYYIIQINKMPGIDQKNALGTIASQWANNTSPYPTDSGATAMMTWSTSLIFIQIIGLSIYHSGLARTKNSLAVLAMTILAICTTLVQWTLLGFSLAYSETGSNFGAVPTVTFYLQQGMVAALAVSIIFGAVAERIRLVPGIIFVVIWTTAVYDVAAYWTWAKNGWLRNLGSGIYDLAGGGPVNVAAGFSALAYLLVVGRFRRAEVVRPSNLVNVMIGTGLATFGWFGLTTGAQAASTARASVAFASTALAASSSALAWTIASYMANGRVSASALCQGLIAGLVAITPGSGFMAPWAAILVGLSSGFFLRFMTRIKQLFGVDDHADTFAIYGLGGVWGMLMAGVFAQSAVIGLDNSAQVGGWMDQQFVQVLYQFVGALVIAAWSFAITFVALTLLAFMPGTHIRPSEDEEYRGVDLSELGEYAYEILPHSIYESAYDATRTPKSALAKSLPTPAYDAKAFDRVSFDRASLSSSLANASLSGSSYGLGRSKSLDRSNMKLNHSRAIERNPDVKSFDKGVNDRGNKRMSMDGGSNARGRSATIGGGSGKRGLNSTTSSGGSKSFRSQRVSLRLATEGAAKSNSAFATASPKSAK</sequence>
<feature type="compositionally biased region" description="Basic and acidic residues" evidence="12">
    <location>
        <begin position="980"/>
        <end position="1004"/>
    </location>
</feature>
<evidence type="ECO:0000313" key="16">
    <source>
        <dbReference type="Proteomes" id="UP000317494"/>
    </source>
</evidence>